<feature type="region of interest" description="Disordered" evidence="1">
    <location>
        <begin position="1"/>
        <end position="68"/>
    </location>
</feature>
<feature type="compositionally biased region" description="Basic and acidic residues" evidence="1">
    <location>
        <begin position="1"/>
        <end position="11"/>
    </location>
</feature>
<evidence type="ECO:0000313" key="3">
    <source>
        <dbReference type="Proteomes" id="UP000241690"/>
    </source>
</evidence>
<dbReference type="AlphaFoldDB" id="A0A2T3ZY12"/>
<evidence type="ECO:0000256" key="1">
    <source>
        <dbReference type="SAM" id="MobiDB-lite"/>
    </source>
</evidence>
<evidence type="ECO:0000313" key="2">
    <source>
        <dbReference type="EMBL" id="PTB49704.1"/>
    </source>
</evidence>
<dbReference type="EMBL" id="KZ679690">
    <property type="protein sequence ID" value="PTB49704.1"/>
    <property type="molecule type" value="Genomic_DNA"/>
</dbReference>
<sequence>MGGYEHNENGPHKKSREGSSLPAIVSAETPTPRGPIDQSARLLGTVEHETEQAQGQRRTNRGPVGMVE</sequence>
<reference evidence="2 3" key="1">
    <citation type="submission" date="2016-07" db="EMBL/GenBank/DDBJ databases">
        <title>Multiple horizontal gene transfer events from other fungi enriched the ability of initially mycotrophic Trichoderma (Ascomycota) to feed on dead plant biomass.</title>
        <authorList>
            <consortium name="DOE Joint Genome Institute"/>
            <person name="Aerts A."/>
            <person name="Atanasova L."/>
            <person name="Chenthamara K."/>
            <person name="Zhang J."/>
            <person name="Grujic M."/>
            <person name="Henrissat B."/>
            <person name="Kuo A."/>
            <person name="Salamov A."/>
            <person name="Lipzen A."/>
            <person name="Labutti K."/>
            <person name="Barry K."/>
            <person name="Miao Y."/>
            <person name="Rahimi M.J."/>
            <person name="Shen Q."/>
            <person name="Grigoriev I.V."/>
            <person name="Kubicek C.P."/>
            <person name="Druzhinina I.S."/>
        </authorList>
    </citation>
    <scope>NUCLEOTIDE SEQUENCE [LARGE SCALE GENOMIC DNA]</scope>
    <source>
        <strain evidence="2 3">CBS 226.95</strain>
    </source>
</reference>
<keyword evidence="3" id="KW-1185">Reference proteome</keyword>
<dbReference type="RefSeq" id="XP_024769381.1">
    <property type="nucleotide sequence ID" value="XM_024919854.1"/>
</dbReference>
<dbReference type="GeneID" id="36628423"/>
<dbReference type="Proteomes" id="UP000241690">
    <property type="component" value="Unassembled WGS sequence"/>
</dbReference>
<organism evidence="2 3">
    <name type="scientific">Trichoderma harzianum CBS 226.95</name>
    <dbReference type="NCBI Taxonomy" id="983964"/>
    <lineage>
        <taxon>Eukaryota</taxon>
        <taxon>Fungi</taxon>
        <taxon>Dikarya</taxon>
        <taxon>Ascomycota</taxon>
        <taxon>Pezizomycotina</taxon>
        <taxon>Sordariomycetes</taxon>
        <taxon>Hypocreomycetidae</taxon>
        <taxon>Hypocreales</taxon>
        <taxon>Hypocreaceae</taxon>
        <taxon>Trichoderma</taxon>
    </lineage>
</organism>
<gene>
    <name evidence="2" type="ORF">M431DRAFT_512513</name>
</gene>
<name>A0A2T3ZY12_TRIHA</name>
<proteinExistence type="predicted"/>
<accession>A0A2T3ZY12</accession>
<protein>
    <submittedName>
        <fullName evidence="2">Uncharacterized protein</fullName>
    </submittedName>
</protein>